<dbReference type="SUPFAM" id="SSF56672">
    <property type="entry name" value="DNA/RNA polymerases"/>
    <property type="match status" value="1"/>
</dbReference>
<dbReference type="PANTHER" id="PTHR33116">
    <property type="entry name" value="REVERSE TRANSCRIPTASE ZINC-BINDING DOMAIN-CONTAINING PROTEIN-RELATED-RELATED"/>
    <property type="match status" value="1"/>
</dbReference>
<dbReference type="Pfam" id="PF00078">
    <property type="entry name" value="RVT_1"/>
    <property type="match status" value="1"/>
</dbReference>
<feature type="domain" description="Reverse transcriptase" evidence="1">
    <location>
        <begin position="873"/>
        <end position="1152"/>
    </location>
</feature>
<comment type="caution">
    <text evidence="2">The sequence shown here is derived from an EMBL/GenBank/DDBJ whole genome shotgun (WGS) entry which is preliminary data.</text>
</comment>
<dbReference type="InterPro" id="IPR000477">
    <property type="entry name" value="RT_dom"/>
</dbReference>
<sequence>MQNEITLDEKEEKGNWASDQLYCQADYAMSDHCNSLKSMLRYFEGYFTPISKVDDGKDDHETSNLKISEAIQKDCGQSGHRPSCHWRCSKLNPISLGLHDIHYGVNHVKKYTLPRFIHKKIYKLYHQMLEELQRQVTMRESSLSEREHENLQMDNGDVPLKSCLKASMIRNIDWKTIGKDGKPLCALRKPVRDKVVQSEGVHATKTKETQTFSFASVVLKSQPKQMVKISEMHNTKDVEGARVAMPMAAVEEVSSQFKNTLYGFFIGKRLAFPLVENYDEMEKVMEGVQWLIRLVLLFLNVWTPNMILMKEEINMCLKSWGRKEYARALVEVSAEEDLLESMVIVILKNDGKGHSLAMITIKYEWKPPRCGVCKVFDHMDDKCPKIVKVVETTKVDNDGFMEGETSQPANQKVVNEVEHIVNEKSSKNTTNEPSYRVNESDFEEVEELVLEDSQGTRIILGWNNYDVDVVVISQSDQVIHTRLWLKLEKKEIFCSFIYGHNRYTNRKDLWDNLCAHNYYIRSRPWCLLGDFNAALFVNDSIAGSSNVDIAMREFKECVDVIEVMDVPSSGLHFTWNQKPKGFDGILKKIDRVLSNMHFSDVFVGAHAIFQPYRTSDHAPAVLVIPTATKRSPKPFKFSNILTQHSRFKEVVCEGWSLEIPGFFMFRHTRKLKNLKKHLRKLLYDHGNLHDNVNRLRTDLDKVQANLDLDHFNVELREDEVAYVQAYNQAIIMQERFLKQKAKILWLKEGDSNSVYFHKAVKGRMSRSRIDVVADSDGMIYKNKRVVDAFVSHYAVYLGHEGITSCLNTQGLFDQILDIDATVDMVKEVCDKEIKEAMFSMGNDKSPGLDGYTAAFFKESWDTVSNDVIKAVKEFFTNGKLHKELNHTIIALIPKVPTPTRVNDYCHISCCNVLFKCISKIIANRIKNSLKFLISPNQSAFVSGRNISDNILLTHELMHNYHLDRGAPRCAFKVDIQKAYDTVDWGFLKAALESFGFHNKMIVWIIERVTTTSFSISINGSLHGYFKRKRGLRQGGPISPYLFMIVMEVLTLMLKRRVHETDGFTYHRFCSEMELINLCFADDLFLFAHGDANSAKIIMEALDEFKLASGLTPSIPKSKAYFCNVLNHTKLAILQVMPFEEGRLPVKYLGVPLVSSRLVYNDCKELIDKVVARTNDWKNKSLSIAGRLQLVQSTISSMHVYWASVFILPMRILFHIEQIMRGFLWCQGSMRKGKAKVPWDVVCLPKDEGGLGIRRLDLFNKALMAVHVWKLLTMKKSKVLQLRLFIRKFVWHSIGDGTRTSIWYDQWGSLSPLADFISTRDMFRAGLSTTFKVADVMGTNSLEWPRELSGTIKPFAVNTIWHSIHPRDEKVISADVVWFSNCIPRHVFVLWLVIKKKLKTQDRLSSWDVNGSLVWHHMRDLVGLSHLPSSFEVILDFVTPMAKRRTSSNMVSKLVLAASVYFIWLERNDRLFNNSKRTVAQVIECIMSAIRLKLMSCRFKKSKDLMISVRSYDLDLAKTKTIPGGIAILTALI</sequence>
<dbReference type="SUPFAM" id="SSF56219">
    <property type="entry name" value="DNase I-like"/>
    <property type="match status" value="1"/>
</dbReference>
<dbReference type="PROSITE" id="PS50878">
    <property type="entry name" value="RT_POL"/>
    <property type="match status" value="1"/>
</dbReference>
<dbReference type="InterPro" id="IPR036691">
    <property type="entry name" value="Endo/exonu/phosph_ase_sf"/>
</dbReference>
<evidence type="ECO:0000313" key="2">
    <source>
        <dbReference type="EMBL" id="GEU72208.1"/>
    </source>
</evidence>
<reference evidence="2" key="1">
    <citation type="journal article" date="2019" name="Sci. Rep.">
        <title>Draft genome of Tanacetum cinerariifolium, the natural source of mosquito coil.</title>
        <authorList>
            <person name="Yamashiro T."/>
            <person name="Shiraishi A."/>
            <person name="Satake H."/>
            <person name="Nakayama K."/>
        </authorList>
    </citation>
    <scope>NUCLEOTIDE SEQUENCE</scope>
</reference>
<gene>
    <name evidence="2" type="ORF">Tci_044186</name>
</gene>
<accession>A0A6L2ME94</accession>
<proteinExistence type="predicted"/>
<dbReference type="InterPro" id="IPR026960">
    <property type="entry name" value="RVT-Znf"/>
</dbReference>
<dbReference type="EMBL" id="BKCJ010006446">
    <property type="protein sequence ID" value="GEU72208.1"/>
    <property type="molecule type" value="Genomic_DNA"/>
</dbReference>
<dbReference type="Gene3D" id="3.60.10.10">
    <property type="entry name" value="Endonuclease/exonuclease/phosphatase"/>
    <property type="match status" value="1"/>
</dbReference>
<evidence type="ECO:0000259" key="1">
    <source>
        <dbReference type="PROSITE" id="PS50878"/>
    </source>
</evidence>
<dbReference type="CDD" id="cd01650">
    <property type="entry name" value="RT_nLTR_like"/>
    <property type="match status" value="1"/>
</dbReference>
<organism evidence="2">
    <name type="scientific">Tanacetum cinerariifolium</name>
    <name type="common">Dalmatian daisy</name>
    <name type="synonym">Chrysanthemum cinerariifolium</name>
    <dbReference type="NCBI Taxonomy" id="118510"/>
    <lineage>
        <taxon>Eukaryota</taxon>
        <taxon>Viridiplantae</taxon>
        <taxon>Streptophyta</taxon>
        <taxon>Embryophyta</taxon>
        <taxon>Tracheophyta</taxon>
        <taxon>Spermatophyta</taxon>
        <taxon>Magnoliopsida</taxon>
        <taxon>eudicotyledons</taxon>
        <taxon>Gunneridae</taxon>
        <taxon>Pentapetalae</taxon>
        <taxon>asterids</taxon>
        <taxon>campanulids</taxon>
        <taxon>Asterales</taxon>
        <taxon>Asteraceae</taxon>
        <taxon>Asteroideae</taxon>
        <taxon>Anthemideae</taxon>
        <taxon>Anthemidinae</taxon>
        <taxon>Tanacetum</taxon>
    </lineage>
</organism>
<dbReference type="InterPro" id="IPR043502">
    <property type="entry name" value="DNA/RNA_pol_sf"/>
</dbReference>
<dbReference type="Pfam" id="PF13966">
    <property type="entry name" value="zf-RVT"/>
    <property type="match status" value="1"/>
</dbReference>
<name>A0A6L2ME94_TANCI</name>
<protein>
    <recommendedName>
        <fullName evidence="1">Reverse transcriptase domain-containing protein</fullName>
    </recommendedName>
</protein>
<dbReference type="PANTHER" id="PTHR33116:SF76">
    <property type="entry name" value="DUF4283 DOMAIN-CONTAINING PROTEIN"/>
    <property type="match status" value="1"/>
</dbReference>